<feature type="region of interest" description="Disordered" evidence="2">
    <location>
        <begin position="1741"/>
        <end position="1769"/>
    </location>
</feature>
<feature type="coiled-coil region" evidence="1">
    <location>
        <begin position="2169"/>
        <end position="2203"/>
    </location>
</feature>
<reference evidence="4" key="1">
    <citation type="submission" date="2021-02" db="EMBL/GenBank/DDBJ databases">
        <authorList>
            <person name="Palmer J.M."/>
        </authorList>
    </citation>
    <scope>NUCLEOTIDE SEQUENCE</scope>
    <source>
        <strain evidence="4">SCRP734</strain>
    </source>
</reference>
<keyword evidence="1" id="KW-0175">Coiled coil</keyword>
<evidence type="ECO:0000313" key="5">
    <source>
        <dbReference type="Proteomes" id="UP000694044"/>
    </source>
</evidence>
<feature type="compositionally biased region" description="Polar residues" evidence="2">
    <location>
        <begin position="520"/>
        <end position="533"/>
    </location>
</feature>
<organism evidence="4 5">
    <name type="scientific">Phytophthora pseudosyringae</name>
    <dbReference type="NCBI Taxonomy" id="221518"/>
    <lineage>
        <taxon>Eukaryota</taxon>
        <taxon>Sar</taxon>
        <taxon>Stramenopiles</taxon>
        <taxon>Oomycota</taxon>
        <taxon>Peronosporomycetes</taxon>
        <taxon>Peronosporales</taxon>
        <taxon>Peronosporaceae</taxon>
        <taxon>Phytophthora</taxon>
    </lineage>
</organism>
<dbReference type="Proteomes" id="UP000694044">
    <property type="component" value="Unassembled WGS sequence"/>
</dbReference>
<feature type="compositionally biased region" description="Polar residues" evidence="2">
    <location>
        <begin position="2244"/>
        <end position="2258"/>
    </location>
</feature>
<evidence type="ECO:0000259" key="3">
    <source>
        <dbReference type="PROSITE" id="PS50835"/>
    </source>
</evidence>
<dbReference type="PANTHER" id="PTHR33331:SF13">
    <property type="entry name" value="COILED-COIL DOMAIN CONTAINING 162"/>
    <property type="match status" value="1"/>
</dbReference>
<dbReference type="PANTHER" id="PTHR33331">
    <property type="entry name" value="COILED-COIL DOMAIN-CONTAINING PROTEIN 162"/>
    <property type="match status" value="1"/>
</dbReference>
<dbReference type="InterPro" id="IPR007110">
    <property type="entry name" value="Ig-like_dom"/>
</dbReference>
<accession>A0A8T1VIU5</accession>
<feature type="region of interest" description="Disordered" evidence="2">
    <location>
        <begin position="1236"/>
        <end position="1268"/>
    </location>
</feature>
<name>A0A8T1VIU5_9STRA</name>
<dbReference type="PROSITE" id="PS50835">
    <property type="entry name" value="IG_LIKE"/>
    <property type="match status" value="1"/>
</dbReference>
<proteinExistence type="predicted"/>
<feature type="compositionally biased region" description="Low complexity" evidence="2">
    <location>
        <begin position="1240"/>
        <end position="1251"/>
    </location>
</feature>
<evidence type="ECO:0000313" key="4">
    <source>
        <dbReference type="EMBL" id="KAG7381185.1"/>
    </source>
</evidence>
<feature type="region of interest" description="Disordered" evidence="2">
    <location>
        <begin position="2088"/>
        <end position="2109"/>
    </location>
</feature>
<keyword evidence="5" id="KW-1185">Reference proteome</keyword>
<feature type="region of interest" description="Disordered" evidence="2">
    <location>
        <begin position="437"/>
        <end position="459"/>
    </location>
</feature>
<evidence type="ECO:0000256" key="2">
    <source>
        <dbReference type="SAM" id="MobiDB-lite"/>
    </source>
</evidence>
<feature type="region of interest" description="Disordered" evidence="2">
    <location>
        <begin position="2232"/>
        <end position="2331"/>
    </location>
</feature>
<protein>
    <recommendedName>
        <fullName evidence="3">Ig-like domain-containing protein</fullName>
    </recommendedName>
</protein>
<feature type="compositionally biased region" description="Low complexity" evidence="2">
    <location>
        <begin position="2302"/>
        <end position="2326"/>
    </location>
</feature>
<feature type="compositionally biased region" description="Polar residues" evidence="2">
    <location>
        <begin position="2132"/>
        <end position="2156"/>
    </location>
</feature>
<comment type="caution">
    <text evidence="4">The sequence shown here is derived from an EMBL/GenBank/DDBJ whole genome shotgun (WGS) entry which is preliminary data.</text>
</comment>
<gene>
    <name evidence="4" type="ORF">PHYPSEUDO_006310</name>
</gene>
<feature type="compositionally biased region" description="Low complexity" evidence="2">
    <location>
        <begin position="509"/>
        <end position="519"/>
    </location>
</feature>
<feature type="domain" description="Ig-like" evidence="3">
    <location>
        <begin position="954"/>
        <end position="1067"/>
    </location>
</feature>
<feature type="compositionally biased region" description="Polar residues" evidence="2">
    <location>
        <begin position="1758"/>
        <end position="1769"/>
    </location>
</feature>
<feature type="region of interest" description="Disordered" evidence="2">
    <location>
        <begin position="2122"/>
        <end position="2159"/>
    </location>
</feature>
<dbReference type="InterPro" id="IPR040401">
    <property type="entry name" value="CCDC162"/>
</dbReference>
<dbReference type="OrthoDB" id="76966at2759"/>
<feature type="compositionally biased region" description="Basic and acidic residues" evidence="2">
    <location>
        <begin position="2232"/>
        <end position="2243"/>
    </location>
</feature>
<evidence type="ECO:0000256" key="1">
    <source>
        <dbReference type="SAM" id="Coils"/>
    </source>
</evidence>
<feature type="compositionally biased region" description="Acidic residues" evidence="2">
    <location>
        <begin position="439"/>
        <end position="449"/>
    </location>
</feature>
<feature type="coiled-coil region" evidence="1">
    <location>
        <begin position="1827"/>
        <end position="1861"/>
    </location>
</feature>
<feature type="compositionally biased region" description="Polar residues" evidence="2">
    <location>
        <begin position="450"/>
        <end position="459"/>
    </location>
</feature>
<feature type="region of interest" description="Disordered" evidence="2">
    <location>
        <begin position="509"/>
        <end position="533"/>
    </location>
</feature>
<sequence length="2358" mass="264779">MEILEEQSTKQEDDTPEPTVISRRQAELEAATERLQCTAQNFSLEWKSFLGYAMKIKQQRAPGSPPTGEKDLEDLLLKTQGGLVLLRELHNRRDRQWKEVADRSIAHISETGDVPQDKQPQWLQPLVSKLTLLNQQVAATAHCAVKGSCQGHTPLPTALLKQRAHALEAHHRLKHGADSGSDFVDIQDVNLLLQFEHVRHQQAVVLERFCIRLKWLPVSHRLHLRQRMLALIHHQKVKNTPRPDASMAYRDSKDHLHCPLFMISTSRFAAELKALAQKHSLPLSDSADVRDSKSSADAYPALRQGADALLASVVTSFPPDNAINTDGGLEMGLETVVHAYTRNSRWELIQRGYLGNCELGQRPIEDTLVALRNDHKIDSLLASEWELLSLDDAGYLRVRLEALSSAHMNRAKVDVAQSEAAAVGGTFLFENQRRTTEDAAVDDNSDNDDTLPSANRKSGLPNSWNPDALYSLYVLRVTTCRTKRLSLLRLLNYLHFIQRCQVGSLHGSSLKCGSSTTSSRQKPSVTTSTSRNSAEGAAINPWSVTKCEKTGDYLVLRPASAGKDANDDDDTNNGDREFIFAAARRDLEVLELQMLRLASIFIFKQEYDSLPASPRKRSNDRYRIDGESDSVVSTIDRLQVLRDIYECEVAFQQAKAQLVEKLLENGLQFAPTSQDLSELGFTMMETQTEPFADILLPLLQRRPYLDFSHAYFFESYAAETLLLELQTSLVQQMEQHFNRLEWCSLQEFAVDDQGDAENEQRRWVCQQILGSRALLQLYAQQNALVRQADEKWFTATSVGEFHALQHALAEQMLVIWSLIIKLELPGRPVRCLERTAGDLLLGSGWQLVFPPLLLSDACRTLHEQTNGSRTLVECLAKAVELEEWRQELAKNVYEAHLLERIHHFQFSFVKQVAALDTAIGGEQARHRAFFFECSECDRARALQPIAIELETPTPHATSAASASKHTALRSGDNKSVSEWLQAQLSTLQCFTDDCNGSDDVATQANHSENWRRSLLRLQVQYVSRLQVSVNFQNVVGADVFEFAASYPYVCLSSSDSSDSSDEETSVAMDLSTVRIKYAKEIADKMTEEMRTSCFPYWKRLETLKQQLHKRFAAAPNQGGDGLKPAFASLQPEFHLEVDMVACGHFLDEETYHPRLLTTLNDHLQRLRNEEKLMRQLRPATRAQCAFIPHSTTFDRNPNENRNDEEQLSGLTKWLLVKLHQLKVDLQIHERPKVEQLLLTPPASRSSPPASAQRKFGTDRSPVESSSSDTHMLLQTIPSFRSLLETFAMTGNYEKPTRDSSTGAANAQATRLHEYREETLRTLVFIFDQFSCTVDSVRLRCGSRFVTTKTSLFGSGQRHLPAMKRSGGDSGSAHSGLGRLERWQALFHDEIRQLLDHLTSRLSPEAAIATGDLFDTHPEHLQRQHYASLLRQEMCTALQEANVHSIRLMRCTANFAILQTYHKNAGLRVRRRRQHLMNFQTVLGETTAEVTRSVNAQNQAHDTATTDLSGSNHGAPFTAKMRRLVWAGEQVWFGEARPREREREWQAFEDAVGKYEARDSAYIEVVTRLLELHRVYIDENCRAVLRLAEETASPSLALQCTAESQALGALDDLWERFHLPASDSLSGGEVSVRSGRSTAPVVGGENLHMKKRLLGNMGTSSASGTSTFSSPKDLSYALRSLQMGGATALAQFCNTGLLVLPPPSSIEEQLAYLQLSVELTWVDADMKELEDQYKKFLFHRKTHREHQRAPNVTPRQAPRSPQTASGPSCATSSSMLLALSKYFQEEGISVDKAQSPDASSTKQKPIPAFIVPASEMACFLHEMTKQCVEHNKQQLDLHRESIQQLHNQCHAADLDRQEVEKQWAKAKVEERIRCEAAAVDHAFHLYFEVQALRKQLSVLEARRELDHQVLRCELNAEYEEKLHAMHVEILSKQQKFAEYRTTMQRELQSVIQGAHSQFVDQLLDYSGTIPSTTKNSVSHLLRGQRDIVRVKSENAAMKQALVKVQALGDMQQQTQNAAHERELLLTQRFATAEALQRNEVEQLQVYVKQLEGNLSKLSQEKTYFQVKWTTAQKQMEAAAQRRREAKVRALSATCTRKPATPGGAGSDDDDGLPAIFLSAHFVPDRDTDGFQPRKTNVSDTESITGVSTARPQTTASTVDDVGKRERQRLEAQYLNSARHYQNEIRRLQQQVTREIREKAAIAEQLTQLRQYESAASTLVDDLQTPLGEQSLRRDFLLPSRDRRTQSASPRATLRSNSCVATPPDRLATTPRRPNSSISPRASMLRAQATVGSGSQPPTLVPYANTPAASAPASSRPSTASSTSGTPARKFQVVKRETSIVGGVAGVPNTLSVREPLPYR</sequence>
<dbReference type="EMBL" id="JAGDFM010000257">
    <property type="protein sequence ID" value="KAG7381185.1"/>
    <property type="molecule type" value="Genomic_DNA"/>
</dbReference>